<dbReference type="GO" id="GO:0016301">
    <property type="term" value="F:kinase activity"/>
    <property type="evidence" value="ECO:0007669"/>
    <property type="project" value="UniProtKB-KW"/>
</dbReference>
<sequence>MVFTEITVSPSAPMPKGYKLLRKGYAFMTALCRRKTTEAGKTLYVVRAGSRILGLRAPRHIINEVYEEERQTRATRRAVVTARDETTRSAFETALRNKYPGMPSADVDRVLQRALKKHSGRVGRTSKLDMEDKVRLAVVAHVRHMHTAYDGLFADETSREDARKAVYDSVQEILEMPSHIDALRAVHAVCQAAEPRVDNFPPTLSASDGSIKSQYIGRSISYYVTESAMIKRQPHSTELGNDIYGNPAVNPYIADRLRNEAAVLRFLRANTTIPVPEVLDLQTSDGLVSLKTAWVDGAVELCDIPASRIDAAVAAVTAQLEAEVLPQLRNLRSRRMGGPDTDMPIIPPHRFWQAKDARVWPSVEGDYSFCHTDLDRQNILVHPQTYKIMAIIDWETAGFFPPEWELPLWKQDSREEKSSLISCAQKRDKGFFSFAK</sequence>
<proteinExistence type="predicted"/>
<gene>
    <name evidence="3" type="ORF">A9K55_004285</name>
</gene>
<dbReference type="InterPro" id="IPR018744">
    <property type="entry name" value="DUF2293"/>
</dbReference>
<dbReference type="Proteomes" id="UP000323067">
    <property type="component" value="Chromosome v"/>
</dbReference>
<dbReference type="SUPFAM" id="SSF56112">
    <property type="entry name" value="Protein kinase-like (PK-like)"/>
    <property type="match status" value="1"/>
</dbReference>
<dbReference type="PANTHER" id="PTHR38113:SF2">
    <property type="entry name" value="DUF2293 DOMAIN-CONTAINING PROTEIN"/>
    <property type="match status" value="1"/>
</dbReference>
<dbReference type="VEuPathDB" id="FungiDB:A9K55_004285"/>
<dbReference type="InterPro" id="IPR002575">
    <property type="entry name" value="Aminoglycoside_PTrfase"/>
</dbReference>
<protein>
    <submittedName>
        <fullName evidence="3">Kinase-like domain</fullName>
    </submittedName>
</protein>
<dbReference type="EMBL" id="CP023325">
    <property type="protein sequence ID" value="ATY63934.1"/>
    <property type="molecule type" value="Genomic_DNA"/>
</dbReference>
<evidence type="ECO:0000259" key="2">
    <source>
        <dbReference type="Pfam" id="PF10056"/>
    </source>
</evidence>
<dbReference type="VEuPathDB" id="FungiDB:CCM_04375"/>
<evidence type="ECO:0000313" key="4">
    <source>
        <dbReference type="Proteomes" id="UP000323067"/>
    </source>
</evidence>
<dbReference type="Gene3D" id="3.90.1200.10">
    <property type="match status" value="1"/>
</dbReference>
<reference evidence="3 4" key="1">
    <citation type="journal article" date="2017" name="BMC Genomics">
        <title>Chromosome level assembly and secondary metabolite potential of the parasitic fungus Cordyceps militaris.</title>
        <authorList>
            <person name="Kramer G.J."/>
            <person name="Nodwell J.R."/>
        </authorList>
    </citation>
    <scope>NUCLEOTIDE SEQUENCE [LARGE SCALE GENOMIC DNA]</scope>
    <source>
        <strain evidence="3 4">ATCC 34164</strain>
    </source>
</reference>
<organism evidence="3 4">
    <name type="scientific">Cordyceps militaris</name>
    <name type="common">Caterpillar fungus</name>
    <name type="synonym">Clavaria militaris</name>
    <dbReference type="NCBI Taxonomy" id="73501"/>
    <lineage>
        <taxon>Eukaryota</taxon>
        <taxon>Fungi</taxon>
        <taxon>Dikarya</taxon>
        <taxon>Ascomycota</taxon>
        <taxon>Pezizomycotina</taxon>
        <taxon>Sordariomycetes</taxon>
        <taxon>Hypocreomycetidae</taxon>
        <taxon>Hypocreales</taxon>
        <taxon>Cordycipitaceae</taxon>
        <taxon>Cordyceps</taxon>
    </lineage>
</organism>
<dbReference type="Pfam" id="PF01636">
    <property type="entry name" value="APH"/>
    <property type="match status" value="1"/>
</dbReference>
<dbReference type="InterPro" id="IPR011009">
    <property type="entry name" value="Kinase-like_dom_sf"/>
</dbReference>
<evidence type="ECO:0000313" key="3">
    <source>
        <dbReference type="EMBL" id="ATY63934.1"/>
    </source>
</evidence>
<dbReference type="OrthoDB" id="5381833at2759"/>
<name>A0A2H4SLE1_CORMI</name>
<accession>A0A2H4SLE1</accession>
<feature type="domain" description="DUF2293" evidence="2">
    <location>
        <begin position="94"/>
        <end position="175"/>
    </location>
</feature>
<feature type="domain" description="Aminoglycoside phosphotransferase" evidence="1">
    <location>
        <begin position="254"/>
        <end position="406"/>
    </location>
</feature>
<evidence type="ECO:0000259" key="1">
    <source>
        <dbReference type="Pfam" id="PF01636"/>
    </source>
</evidence>
<keyword evidence="3" id="KW-0808">Transferase</keyword>
<dbReference type="AlphaFoldDB" id="A0A2H4SLE1"/>
<dbReference type="CDD" id="cd05120">
    <property type="entry name" value="APH_ChoK_like"/>
    <property type="match status" value="1"/>
</dbReference>
<keyword evidence="3" id="KW-0418">Kinase</keyword>
<dbReference type="VEuPathDB" id="FungiDB:CCM_04376"/>
<dbReference type="Pfam" id="PF10056">
    <property type="entry name" value="DUF2293"/>
    <property type="match status" value="1"/>
</dbReference>
<dbReference type="PANTHER" id="PTHR38113">
    <property type="match status" value="1"/>
</dbReference>